<dbReference type="InterPro" id="IPR036696">
    <property type="entry name" value="YdfO-like_sf"/>
</dbReference>
<evidence type="ECO:0000313" key="1">
    <source>
        <dbReference type="EMBL" id="MEQ2466363.1"/>
    </source>
</evidence>
<name>A0ABV1EZ28_9BACI</name>
<comment type="caution">
    <text evidence="1">The sequence shown here is derived from an EMBL/GenBank/DDBJ whole genome shotgun (WGS) entry which is preliminary data.</text>
</comment>
<protein>
    <submittedName>
        <fullName evidence="1">DUF1398 family protein</fullName>
    </submittedName>
</protein>
<sequence>MLDELSQRGINEYEIEVATGQATYKGVYKEFKTDSQVNLVVSDNFNRKKVLAAIANISLPFLAFLQEIAEAGIVSYRVLIQEKKVLYLGARGEEIEEQLKI</sequence>
<gene>
    <name evidence="1" type="ORF">WMO63_11865</name>
</gene>
<dbReference type="Pfam" id="PF07166">
    <property type="entry name" value="DUF1398"/>
    <property type="match status" value="1"/>
</dbReference>
<organism evidence="1 2">
    <name type="scientific">Niallia hominis</name>
    <dbReference type="NCBI Taxonomy" id="3133173"/>
    <lineage>
        <taxon>Bacteria</taxon>
        <taxon>Bacillati</taxon>
        <taxon>Bacillota</taxon>
        <taxon>Bacilli</taxon>
        <taxon>Bacillales</taxon>
        <taxon>Bacillaceae</taxon>
        <taxon>Niallia</taxon>
    </lineage>
</organism>
<dbReference type="SUPFAM" id="SSF160419">
    <property type="entry name" value="YdfO-like"/>
    <property type="match status" value="1"/>
</dbReference>
<accession>A0ABV1EZ28</accession>
<evidence type="ECO:0000313" key="2">
    <source>
        <dbReference type="Proteomes" id="UP001465426"/>
    </source>
</evidence>
<reference evidence="1 2" key="1">
    <citation type="submission" date="2024-03" db="EMBL/GenBank/DDBJ databases">
        <title>Human intestinal bacterial collection.</title>
        <authorList>
            <person name="Pauvert C."/>
            <person name="Hitch T.C.A."/>
            <person name="Clavel T."/>
        </authorList>
    </citation>
    <scope>NUCLEOTIDE SEQUENCE [LARGE SCALE GENOMIC DNA]</scope>
    <source>
        <strain evidence="1 2">CLA-SR-H024</strain>
    </source>
</reference>
<dbReference type="RefSeq" id="WP_311298456.1">
    <property type="nucleotide sequence ID" value="NZ_JBBMFN010000026.1"/>
</dbReference>
<proteinExistence type="predicted"/>
<dbReference type="EMBL" id="JBBMFN010000026">
    <property type="protein sequence ID" value="MEQ2466363.1"/>
    <property type="molecule type" value="Genomic_DNA"/>
</dbReference>
<keyword evidence="2" id="KW-1185">Reference proteome</keyword>
<dbReference type="InterPro" id="IPR009833">
    <property type="entry name" value="DUF1398"/>
</dbReference>
<dbReference type="Gene3D" id="3.30.1810.10">
    <property type="entry name" value="YdfO-like"/>
    <property type="match status" value="1"/>
</dbReference>
<dbReference type="Proteomes" id="UP001465426">
    <property type="component" value="Unassembled WGS sequence"/>
</dbReference>